<evidence type="ECO:0000256" key="7">
    <source>
        <dbReference type="HAMAP-Rule" id="MF_01048"/>
    </source>
</evidence>
<dbReference type="RefSeq" id="WP_090916620.1">
    <property type="nucleotide sequence ID" value="NZ_FMVM01000003.1"/>
</dbReference>
<comment type="subcellular location">
    <subcellularLocation>
        <location evidence="1">Cell inner membrane</location>
        <topology evidence="1">Multi-pass membrane protein</topology>
    </subcellularLocation>
    <subcellularLocation>
        <location evidence="7">Cell membrane</location>
        <topology evidence="7">Multi-pass membrane protein</topology>
    </subcellularLocation>
</comment>
<evidence type="ECO:0000256" key="4">
    <source>
        <dbReference type="ARBA" id="ARBA00022692"/>
    </source>
</evidence>
<evidence type="ECO:0000256" key="6">
    <source>
        <dbReference type="ARBA" id="ARBA00023136"/>
    </source>
</evidence>
<feature type="transmembrane region" description="Helical" evidence="7">
    <location>
        <begin position="87"/>
        <end position="104"/>
    </location>
</feature>
<dbReference type="STRING" id="582692.SAMN05720606_10343"/>
<evidence type="ECO:0000313" key="8">
    <source>
        <dbReference type="EMBL" id="SCY18578.1"/>
    </source>
</evidence>
<dbReference type="GO" id="GO:0016036">
    <property type="term" value="P:cellular response to phosphate starvation"/>
    <property type="evidence" value="ECO:0007669"/>
    <property type="project" value="InterPro"/>
</dbReference>
<dbReference type="InterPro" id="IPR009315">
    <property type="entry name" value="P_starv_induced_PsiE"/>
</dbReference>
<dbReference type="PIRSF" id="PIRSF029598">
    <property type="entry name" value="PsiE"/>
    <property type="match status" value="1"/>
</dbReference>
<feature type="transmembrane region" description="Helical" evidence="7">
    <location>
        <begin position="62"/>
        <end position="80"/>
    </location>
</feature>
<organism evidence="8 9">
    <name type="scientific">Paenibacillus polysaccharolyticus</name>
    <dbReference type="NCBI Taxonomy" id="582692"/>
    <lineage>
        <taxon>Bacteria</taxon>
        <taxon>Bacillati</taxon>
        <taxon>Bacillota</taxon>
        <taxon>Bacilli</taxon>
        <taxon>Bacillales</taxon>
        <taxon>Paenibacillaceae</taxon>
        <taxon>Paenibacillus</taxon>
    </lineage>
</organism>
<comment type="similarity">
    <text evidence="2 7">Belongs to the PsiE family.</text>
</comment>
<dbReference type="InterPro" id="IPR020948">
    <property type="entry name" value="P_starv_induced_PsiE-like"/>
</dbReference>
<proteinExistence type="inferred from homology"/>
<dbReference type="Proteomes" id="UP000198538">
    <property type="component" value="Unassembled WGS sequence"/>
</dbReference>
<keyword evidence="9" id="KW-1185">Reference proteome</keyword>
<accession>A0A1G5DWG8</accession>
<dbReference type="AlphaFoldDB" id="A0A1G5DWG8"/>
<evidence type="ECO:0000256" key="2">
    <source>
        <dbReference type="ARBA" id="ARBA00005632"/>
    </source>
</evidence>
<keyword evidence="4 7" id="KW-0812">Transmembrane</keyword>
<dbReference type="EMBL" id="FMVM01000003">
    <property type="protein sequence ID" value="SCY18578.1"/>
    <property type="molecule type" value="Genomic_DNA"/>
</dbReference>
<keyword evidence="3 7" id="KW-1003">Cell membrane</keyword>
<evidence type="ECO:0000313" key="9">
    <source>
        <dbReference type="Proteomes" id="UP000198538"/>
    </source>
</evidence>
<protein>
    <recommendedName>
        <fullName evidence="7">Protein PsiE homolog</fullName>
    </recommendedName>
</protein>
<evidence type="ECO:0000256" key="3">
    <source>
        <dbReference type="ARBA" id="ARBA00022475"/>
    </source>
</evidence>
<dbReference type="GO" id="GO:0005886">
    <property type="term" value="C:plasma membrane"/>
    <property type="evidence" value="ECO:0007669"/>
    <property type="project" value="UniProtKB-SubCell"/>
</dbReference>
<name>A0A1G5DWG8_9BACL</name>
<dbReference type="PANTHER" id="PTHR37819:SF1">
    <property type="entry name" value="PROTEIN PSIE"/>
    <property type="match status" value="1"/>
</dbReference>
<keyword evidence="6 7" id="KW-0472">Membrane</keyword>
<reference evidence="9" key="1">
    <citation type="submission" date="2016-10" db="EMBL/GenBank/DDBJ databases">
        <authorList>
            <person name="Varghese N."/>
            <person name="Submissions S."/>
        </authorList>
    </citation>
    <scope>NUCLEOTIDE SEQUENCE [LARGE SCALE GENOMIC DNA]</scope>
    <source>
        <strain evidence="9">BL9</strain>
    </source>
</reference>
<sequence length="147" mass="17392">MKDLMTKFQKTPHILQALLNICLFFLALALSALLISETWYIVQIVYQSFVTRQDSYYEMLSELLVFFLYFEFIALIVKYFKSNFHFPLRYFIYIGITAVIRLIIIDHDNAMSTFWWSLAILIMVGALFISNRRNSGVQKHEKSESDH</sequence>
<gene>
    <name evidence="7" type="primary">psiE</name>
    <name evidence="8" type="ORF">SAMN05720606_10343</name>
</gene>
<evidence type="ECO:0000256" key="1">
    <source>
        <dbReference type="ARBA" id="ARBA00004429"/>
    </source>
</evidence>
<feature type="transmembrane region" description="Helical" evidence="7">
    <location>
        <begin position="110"/>
        <end position="129"/>
    </location>
</feature>
<dbReference type="PANTHER" id="PTHR37819">
    <property type="entry name" value="PROTEIN PSIE"/>
    <property type="match status" value="1"/>
</dbReference>
<dbReference type="NCBIfam" id="NF002765">
    <property type="entry name" value="PRK02833.1-3"/>
    <property type="match status" value="1"/>
</dbReference>
<evidence type="ECO:0000256" key="5">
    <source>
        <dbReference type="ARBA" id="ARBA00022989"/>
    </source>
</evidence>
<keyword evidence="5 7" id="KW-1133">Transmembrane helix</keyword>
<feature type="transmembrane region" description="Helical" evidence="7">
    <location>
        <begin position="21"/>
        <end position="42"/>
    </location>
</feature>
<dbReference type="Pfam" id="PF06146">
    <property type="entry name" value="PsiE"/>
    <property type="match status" value="1"/>
</dbReference>
<dbReference type="HAMAP" id="MF_01048">
    <property type="entry name" value="PsiE"/>
    <property type="match status" value="1"/>
</dbReference>